<keyword evidence="1" id="KW-1133">Transmembrane helix</keyword>
<gene>
    <name evidence="2" type="ORF">DFR69_10118</name>
</gene>
<dbReference type="EMBL" id="QGTL01000001">
    <property type="protein sequence ID" value="PWV80682.1"/>
    <property type="molecule type" value="Genomic_DNA"/>
</dbReference>
<evidence type="ECO:0000313" key="3">
    <source>
        <dbReference type="Proteomes" id="UP000246410"/>
    </source>
</evidence>
<organism evidence="2 3">
    <name type="scientific">Nocardia neocaledoniensis</name>
    <dbReference type="NCBI Taxonomy" id="236511"/>
    <lineage>
        <taxon>Bacteria</taxon>
        <taxon>Bacillati</taxon>
        <taxon>Actinomycetota</taxon>
        <taxon>Actinomycetes</taxon>
        <taxon>Mycobacteriales</taxon>
        <taxon>Nocardiaceae</taxon>
        <taxon>Nocardia</taxon>
    </lineage>
</organism>
<keyword evidence="3" id="KW-1185">Reference proteome</keyword>
<feature type="transmembrane region" description="Helical" evidence="1">
    <location>
        <begin position="14"/>
        <end position="44"/>
    </location>
</feature>
<accession>A0A317P0K5</accession>
<sequence length="94" mass="9194">MTAEPAPRPGYSEAVWGCAAALVAVPAGALGGGVAFLLCWAGGVAGCALSVTRARRAGMPIARQAVVAAVISVILTALLVVGVVALLRGEMPPG</sequence>
<feature type="transmembrane region" description="Helical" evidence="1">
    <location>
        <begin position="65"/>
        <end position="87"/>
    </location>
</feature>
<reference evidence="2 3" key="1">
    <citation type="submission" date="2018-05" db="EMBL/GenBank/DDBJ databases">
        <title>Genomic Encyclopedia of Type Strains, Phase IV (KMG-IV): sequencing the most valuable type-strain genomes for metagenomic binning, comparative biology and taxonomic classification.</title>
        <authorList>
            <person name="Goeker M."/>
        </authorList>
    </citation>
    <scope>NUCLEOTIDE SEQUENCE [LARGE SCALE GENOMIC DNA]</scope>
    <source>
        <strain evidence="2 3">DSM 44717</strain>
    </source>
</reference>
<keyword evidence="1" id="KW-0472">Membrane</keyword>
<evidence type="ECO:0000256" key="1">
    <source>
        <dbReference type="SAM" id="Phobius"/>
    </source>
</evidence>
<comment type="caution">
    <text evidence="2">The sequence shown here is derived from an EMBL/GenBank/DDBJ whole genome shotgun (WGS) entry which is preliminary data.</text>
</comment>
<evidence type="ECO:0000313" key="2">
    <source>
        <dbReference type="EMBL" id="PWV80682.1"/>
    </source>
</evidence>
<keyword evidence="1" id="KW-0812">Transmembrane</keyword>
<dbReference type="RefSeq" id="WP_146229170.1">
    <property type="nucleotide sequence ID" value="NZ_QGTL01000001.1"/>
</dbReference>
<protein>
    <submittedName>
        <fullName evidence="2">Uncharacterized protein</fullName>
    </submittedName>
</protein>
<dbReference type="AlphaFoldDB" id="A0A317P0K5"/>
<proteinExistence type="predicted"/>
<name>A0A317P0K5_9NOCA</name>
<dbReference type="Proteomes" id="UP000246410">
    <property type="component" value="Unassembled WGS sequence"/>
</dbReference>